<keyword evidence="1" id="KW-0233">DNA recombination</keyword>
<dbReference type="Pfam" id="PF05970">
    <property type="entry name" value="PIF1"/>
    <property type="match status" value="1"/>
</dbReference>
<dbReference type="AlphaFoldDB" id="A0A0D6M212"/>
<dbReference type="GO" id="GO:0000723">
    <property type="term" value="P:telomere maintenance"/>
    <property type="evidence" value="ECO:0007669"/>
    <property type="project" value="InterPro"/>
</dbReference>
<dbReference type="GO" id="GO:0016887">
    <property type="term" value="F:ATP hydrolysis activity"/>
    <property type="evidence" value="ECO:0007669"/>
    <property type="project" value="RHEA"/>
</dbReference>
<accession>A0A0D6M212</accession>
<dbReference type="GO" id="GO:0043139">
    <property type="term" value="F:5'-3' DNA helicase activity"/>
    <property type="evidence" value="ECO:0007669"/>
    <property type="project" value="UniProtKB-EC"/>
</dbReference>
<evidence type="ECO:0000313" key="4">
    <source>
        <dbReference type="Proteomes" id="UP000054495"/>
    </source>
</evidence>
<dbReference type="GO" id="GO:0006281">
    <property type="term" value="P:DNA repair"/>
    <property type="evidence" value="ECO:0007669"/>
    <property type="project" value="UniProtKB-KW"/>
</dbReference>
<keyword evidence="1" id="KW-0227">DNA damage</keyword>
<name>A0A0D6M212_9BILA</name>
<keyword evidence="1" id="KW-0234">DNA repair</keyword>
<comment type="cofactor">
    <cofactor evidence="1">
        <name>Mg(2+)</name>
        <dbReference type="ChEBI" id="CHEBI:18420"/>
    </cofactor>
</comment>
<proteinExistence type="inferred from homology"/>
<evidence type="ECO:0000259" key="2">
    <source>
        <dbReference type="Pfam" id="PF05970"/>
    </source>
</evidence>
<dbReference type="Proteomes" id="UP000054495">
    <property type="component" value="Unassembled WGS sequence"/>
</dbReference>
<keyword evidence="4" id="KW-1185">Reference proteome</keyword>
<dbReference type="GO" id="GO:0006310">
    <property type="term" value="P:DNA recombination"/>
    <property type="evidence" value="ECO:0007669"/>
    <property type="project" value="UniProtKB-KW"/>
</dbReference>
<keyword evidence="1" id="KW-0067">ATP-binding</keyword>
<dbReference type="InterPro" id="IPR010285">
    <property type="entry name" value="DNA_helicase_pif1-like_DEAD"/>
</dbReference>
<evidence type="ECO:0000313" key="3">
    <source>
        <dbReference type="EMBL" id="EPB76366.1"/>
    </source>
</evidence>
<keyword evidence="1" id="KW-0547">Nucleotide-binding</keyword>
<comment type="similarity">
    <text evidence="1">Belongs to the helicase family.</text>
</comment>
<gene>
    <name evidence="3" type="ORF">ANCCEY_04527</name>
</gene>
<reference evidence="3 4" key="1">
    <citation type="submission" date="2013-05" db="EMBL/GenBank/DDBJ databases">
        <title>Draft genome of the parasitic nematode Anyclostoma ceylanicum.</title>
        <authorList>
            <person name="Mitreva M."/>
        </authorList>
    </citation>
    <scope>NUCLEOTIDE SEQUENCE [LARGE SCALE GENOMIC DNA]</scope>
</reference>
<feature type="domain" description="DNA helicase Pif1-like DEAD-box helicase" evidence="2">
    <location>
        <begin position="8"/>
        <end position="75"/>
    </location>
</feature>
<protein>
    <recommendedName>
        <fullName evidence="1">ATP-dependent DNA helicase</fullName>
        <ecNumber evidence="1">5.6.2.3</ecNumber>
    </recommendedName>
</protein>
<organism evidence="3 4">
    <name type="scientific">Ancylostoma ceylanicum</name>
    <dbReference type="NCBI Taxonomy" id="53326"/>
    <lineage>
        <taxon>Eukaryota</taxon>
        <taxon>Metazoa</taxon>
        <taxon>Ecdysozoa</taxon>
        <taxon>Nematoda</taxon>
        <taxon>Chromadorea</taxon>
        <taxon>Rhabditida</taxon>
        <taxon>Rhabditina</taxon>
        <taxon>Rhabditomorpha</taxon>
        <taxon>Strongyloidea</taxon>
        <taxon>Ancylostomatidae</taxon>
        <taxon>Ancylostomatinae</taxon>
        <taxon>Ancylostoma</taxon>
    </lineage>
</organism>
<comment type="catalytic activity">
    <reaction evidence="1">
        <text>ATP + H2O = ADP + phosphate + H(+)</text>
        <dbReference type="Rhea" id="RHEA:13065"/>
        <dbReference type="ChEBI" id="CHEBI:15377"/>
        <dbReference type="ChEBI" id="CHEBI:15378"/>
        <dbReference type="ChEBI" id="CHEBI:30616"/>
        <dbReference type="ChEBI" id="CHEBI:43474"/>
        <dbReference type="ChEBI" id="CHEBI:456216"/>
        <dbReference type="EC" id="5.6.2.3"/>
    </reaction>
</comment>
<keyword evidence="1" id="KW-0347">Helicase</keyword>
<evidence type="ECO:0000256" key="1">
    <source>
        <dbReference type="RuleBase" id="RU363044"/>
    </source>
</evidence>
<dbReference type="EMBL" id="KE124866">
    <property type="protein sequence ID" value="EPB76366.1"/>
    <property type="molecule type" value="Genomic_DNA"/>
</dbReference>
<sequence length="111" mass="12394">MPMDVILGNNIMVPGGDFRQIVPAVRKGVQADVIAACIKTSPLWSRFNDYLRRNMRVVGPANEWKKYLMKIGDSKVLANDNDEILIPVELQSKESLVNEIIGPLLNRQCSG</sequence>
<dbReference type="EC" id="5.6.2.3" evidence="1"/>
<dbReference type="GO" id="GO:0005524">
    <property type="term" value="F:ATP binding"/>
    <property type="evidence" value="ECO:0007669"/>
    <property type="project" value="UniProtKB-KW"/>
</dbReference>
<keyword evidence="1" id="KW-0378">Hydrolase</keyword>